<sequence>MRQAVGFLLEFGIGQLLVAADECDTVRHGIDGMLGEIRDVQGHGPKLERVTFRDKFLAMMQEGGPR</sequence>
<evidence type="ECO:0000313" key="2">
    <source>
        <dbReference type="Proteomes" id="UP000466931"/>
    </source>
</evidence>
<dbReference type="EMBL" id="AP022612">
    <property type="protein sequence ID" value="BBZ31566.1"/>
    <property type="molecule type" value="Genomic_DNA"/>
</dbReference>
<dbReference type="AlphaFoldDB" id="A0A7I7XQP2"/>
<proteinExistence type="predicted"/>
<organism evidence="1 2">
    <name type="scientific">Mycolicibacterium confluentis</name>
    <dbReference type="NCBI Taxonomy" id="28047"/>
    <lineage>
        <taxon>Bacteria</taxon>
        <taxon>Bacillati</taxon>
        <taxon>Actinomycetota</taxon>
        <taxon>Actinomycetes</taxon>
        <taxon>Mycobacteriales</taxon>
        <taxon>Mycobacteriaceae</taxon>
        <taxon>Mycolicibacterium</taxon>
    </lineage>
</organism>
<accession>A0A7I7XQP2</accession>
<name>A0A7I7XQP2_9MYCO</name>
<keyword evidence="2" id="KW-1185">Reference proteome</keyword>
<protein>
    <submittedName>
        <fullName evidence="1">Uncharacterized protein</fullName>
    </submittedName>
</protein>
<reference evidence="1" key="2">
    <citation type="submission" date="2020-02" db="EMBL/GenBank/DDBJ databases">
        <authorList>
            <person name="Matsumoto Y."/>
            <person name="Motooka D."/>
            <person name="Nakamura S."/>
        </authorList>
    </citation>
    <scope>NUCLEOTIDE SEQUENCE</scope>
    <source>
        <strain evidence="1">JCM 13671</strain>
    </source>
</reference>
<reference evidence="1" key="1">
    <citation type="journal article" date="2019" name="Emerg. Microbes Infect.">
        <title>Comprehensive subspecies identification of 175 nontuberculous mycobacteria species based on 7547 genomic profiles.</title>
        <authorList>
            <person name="Matsumoto Y."/>
            <person name="Kinjo T."/>
            <person name="Motooka D."/>
            <person name="Nabeya D."/>
            <person name="Jung N."/>
            <person name="Uechi K."/>
            <person name="Horii T."/>
            <person name="Iida T."/>
            <person name="Fujita J."/>
            <person name="Nakamura S."/>
        </authorList>
    </citation>
    <scope>NUCLEOTIDE SEQUENCE [LARGE SCALE GENOMIC DNA]</scope>
    <source>
        <strain evidence="1">JCM 13671</strain>
    </source>
</reference>
<gene>
    <name evidence="1" type="ORF">MCNF_01710</name>
</gene>
<dbReference type="Proteomes" id="UP000466931">
    <property type="component" value="Chromosome"/>
</dbReference>
<evidence type="ECO:0000313" key="1">
    <source>
        <dbReference type="EMBL" id="BBZ31566.1"/>
    </source>
</evidence>